<dbReference type="EMBL" id="DF977517">
    <property type="protein sequence ID" value="GAW27114.1"/>
    <property type="molecule type" value="Genomic_DNA"/>
</dbReference>
<dbReference type="AlphaFoldDB" id="A0A1S8AAI6"/>
<evidence type="ECO:0000313" key="1">
    <source>
        <dbReference type="EMBL" id="GAW27114.1"/>
    </source>
</evidence>
<keyword evidence="2" id="KW-1185">Reference proteome</keyword>
<name>A0A1S8AAI6_ROSNE</name>
<gene>
    <name evidence="1" type="ORF">SAMD00023353_7200070</name>
</gene>
<sequence length="59" mass="6904">MRSSCQDSNSAQFSLIPTVFGLRSSVWDRIMSIARLSARRWESQTMTEIKHVNEFKRVQ</sequence>
<accession>A0A1S8AAI6</accession>
<organism evidence="1">
    <name type="scientific">Rosellinia necatrix</name>
    <name type="common">White root-rot fungus</name>
    <dbReference type="NCBI Taxonomy" id="77044"/>
    <lineage>
        <taxon>Eukaryota</taxon>
        <taxon>Fungi</taxon>
        <taxon>Dikarya</taxon>
        <taxon>Ascomycota</taxon>
        <taxon>Pezizomycotina</taxon>
        <taxon>Sordariomycetes</taxon>
        <taxon>Xylariomycetidae</taxon>
        <taxon>Xylariales</taxon>
        <taxon>Xylariaceae</taxon>
        <taxon>Rosellinia</taxon>
    </lineage>
</organism>
<protein>
    <submittedName>
        <fullName evidence="1">Uncharacterized protein</fullName>
    </submittedName>
</protein>
<reference evidence="1" key="1">
    <citation type="submission" date="2016-03" db="EMBL/GenBank/DDBJ databases">
        <title>Draft genome sequence of Rosellinia necatrix.</title>
        <authorList>
            <person name="Kanematsu S."/>
        </authorList>
    </citation>
    <scope>NUCLEOTIDE SEQUENCE [LARGE SCALE GENOMIC DNA]</scope>
    <source>
        <strain evidence="1">W97</strain>
    </source>
</reference>
<dbReference type="Proteomes" id="UP000054516">
    <property type="component" value="Unassembled WGS sequence"/>
</dbReference>
<proteinExistence type="predicted"/>
<evidence type="ECO:0000313" key="2">
    <source>
        <dbReference type="Proteomes" id="UP000054516"/>
    </source>
</evidence>